<dbReference type="InterPro" id="IPR003718">
    <property type="entry name" value="OsmC/Ohr_fam"/>
</dbReference>
<dbReference type="InterPro" id="IPR052707">
    <property type="entry name" value="OsmC_Ohr_Peroxiredoxin"/>
</dbReference>
<dbReference type="Gene3D" id="3.30.300.20">
    <property type="match status" value="1"/>
</dbReference>
<evidence type="ECO:0000313" key="1">
    <source>
        <dbReference type="EMBL" id="MCP1727246.1"/>
    </source>
</evidence>
<comment type="caution">
    <text evidence="1">The sequence shown here is derived from an EMBL/GenBank/DDBJ whole genome shotgun (WGS) entry which is preliminary data.</text>
</comment>
<dbReference type="Proteomes" id="UP001523550">
    <property type="component" value="Unassembled WGS sequence"/>
</dbReference>
<accession>A0ABT1G7P7</accession>
<organism evidence="1 2">
    <name type="scientific">Natronospira proteinivora</name>
    <dbReference type="NCBI Taxonomy" id="1807133"/>
    <lineage>
        <taxon>Bacteria</taxon>
        <taxon>Pseudomonadati</taxon>
        <taxon>Pseudomonadota</taxon>
        <taxon>Gammaproteobacteria</taxon>
        <taxon>Natronospirales</taxon>
        <taxon>Natronospiraceae</taxon>
        <taxon>Natronospira</taxon>
    </lineage>
</organism>
<evidence type="ECO:0000313" key="2">
    <source>
        <dbReference type="Proteomes" id="UP001523550"/>
    </source>
</evidence>
<proteinExistence type="predicted"/>
<dbReference type="InterPro" id="IPR036102">
    <property type="entry name" value="OsmC/Ohrsf"/>
</dbReference>
<dbReference type="Pfam" id="PF02566">
    <property type="entry name" value="OsmC"/>
    <property type="match status" value="1"/>
</dbReference>
<sequence>MSNNEIEYRAHLAWVGNLGHGTAKYDEYGRNYRVKIAGKPDMESSAGTAFRGDPSRHDPEDHFLAAVSGCHMLSYLALCAKHRIVVTAYEDEADGTLKLAAGGGYFEAVVLHPVVTITREEDRKKALRLHETAHKRCFIANSCSVPIAHEAGIRVQPSTVLEGGARS</sequence>
<gene>
    <name evidence="1" type="ORF">J2T60_001211</name>
</gene>
<dbReference type="InterPro" id="IPR015946">
    <property type="entry name" value="KH_dom-like_a/b"/>
</dbReference>
<name>A0ABT1G7P7_9GAMM</name>
<dbReference type="PANTHER" id="PTHR42830">
    <property type="entry name" value="OSMOTICALLY INDUCIBLE FAMILY PROTEIN"/>
    <property type="match status" value="1"/>
</dbReference>
<dbReference type="SUPFAM" id="SSF82784">
    <property type="entry name" value="OsmC-like"/>
    <property type="match status" value="1"/>
</dbReference>
<dbReference type="EMBL" id="JALJYF010000001">
    <property type="protein sequence ID" value="MCP1727246.1"/>
    <property type="molecule type" value="Genomic_DNA"/>
</dbReference>
<reference evidence="1 2" key="1">
    <citation type="submission" date="2022-03" db="EMBL/GenBank/DDBJ databases">
        <title>Genomic Encyclopedia of Type Strains, Phase III (KMG-III): the genomes of soil and plant-associated and newly described type strains.</title>
        <authorList>
            <person name="Whitman W."/>
        </authorList>
    </citation>
    <scope>NUCLEOTIDE SEQUENCE [LARGE SCALE GENOMIC DNA]</scope>
    <source>
        <strain evidence="1 2">BSker1</strain>
    </source>
</reference>
<keyword evidence="2" id="KW-1185">Reference proteome</keyword>
<protein>
    <submittedName>
        <fullName evidence="1">Organic hydroperoxide reductase OsmC/OhrA</fullName>
    </submittedName>
</protein>
<dbReference type="PANTHER" id="PTHR42830:SF2">
    <property type="entry name" value="OSMC_OHR FAMILY PROTEIN"/>
    <property type="match status" value="1"/>
</dbReference>
<dbReference type="RefSeq" id="WP_253446854.1">
    <property type="nucleotide sequence ID" value="NZ_JALJYF010000001.1"/>
</dbReference>